<accession>A0A1F5WNN1</accession>
<dbReference type="AlphaFoldDB" id="A0A1F5WNN1"/>
<dbReference type="Pfam" id="PF08241">
    <property type="entry name" value="Methyltransf_11"/>
    <property type="match status" value="1"/>
</dbReference>
<dbReference type="InterPro" id="IPR013216">
    <property type="entry name" value="Methyltransf_11"/>
</dbReference>
<evidence type="ECO:0000313" key="2">
    <source>
        <dbReference type="EMBL" id="OGF77230.1"/>
    </source>
</evidence>
<organism evidence="2 3">
    <name type="scientific">Candidatus Giovannonibacteria bacterium RIFCSPHIGHO2_12_FULL_43_15</name>
    <dbReference type="NCBI Taxonomy" id="1798341"/>
    <lineage>
        <taxon>Bacteria</taxon>
        <taxon>Candidatus Giovannoniibacteriota</taxon>
    </lineage>
</organism>
<dbReference type="InterPro" id="IPR029063">
    <property type="entry name" value="SAM-dependent_MTases_sf"/>
</dbReference>
<dbReference type="PANTHER" id="PTHR43861">
    <property type="entry name" value="TRANS-ACONITATE 2-METHYLTRANSFERASE-RELATED"/>
    <property type="match status" value="1"/>
</dbReference>
<dbReference type="SUPFAM" id="SSF53335">
    <property type="entry name" value="S-adenosyl-L-methionine-dependent methyltransferases"/>
    <property type="match status" value="1"/>
</dbReference>
<protein>
    <recommendedName>
        <fullName evidence="1">Methyltransferase type 11 domain-containing protein</fullName>
    </recommendedName>
</protein>
<gene>
    <name evidence="2" type="ORF">A3F23_03100</name>
</gene>
<dbReference type="CDD" id="cd02440">
    <property type="entry name" value="AdoMet_MTases"/>
    <property type="match status" value="1"/>
</dbReference>
<dbReference type="Proteomes" id="UP000177723">
    <property type="component" value="Unassembled WGS sequence"/>
</dbReference>
<dbReference type="GO" id="GO:0008757">
    <property type="term" value="F:S-adenosylmethionine-dependent methyltransferase activity"/>
    <property type="evidence" value="ECO:0007669"/>
    <property type="project" value="InterPro"/>
</dbReference>
<name>A0A1F5WNN1_9BACT</name>
<proteinExistence type="predicted"/>
<sequence>MGIIKESASYGNKLAKKSWLIKTGKFPEIIEKNKICKLGRMIDIGCGVGSTAIFFKDFFKEVYAADQNCYLSEEAKKSIQFLKIDLNFEKFPYSDGYFDLVTALQVIEHLENPFHVMNEAHRILRHEGFFIISIPNPFQIASRLKFLFGGNIGRYTLDNNHLLFMTRDVFKKTFLSKFDLVETVYQKGDIPFWGRLGAILGRKRVGKHQKILPPSELFSRGVAYVLKKK</sequence>
<evidence type="ECO:0000313" key="3">
    <source>
        <dbReference type="Proteomes" id="UP000177723"/>
    </source>
</evidence>
<dbReference type="Gene3D" id="3.40.50.150">
    <property type="entry name" value="Vaccinia Virus protein VP39"/>
    <property type="match status" value="1"/>
</dbReference>
<reference evidence="2 3" key="1">
    <citation type="journal article" date="2016" name="Nat. Commun.">
        <title>Thousands of microbial genomes shed light on interconnected biogeochemical processes in an aquifer system.</title>
        <authorList>
            <person name="Anantharaman K."/>
            <person name="Brown C.T."/>
            <person name="Hug L.A."/>
            <person name="Sharon I."/>
            <person name="Castelle C.J."/>
            <person name="Probst A.J."/>
            <person name="Thomas B.C."/>
            <person name="Singh A."/>
            <person name="Wilkins M.J."/>
            <person name="Karaoz U."/>
            <person name="Brodie E.L."/>
            <person name="Williams K.H."/>
            <person name="Hubbard S.S."/>
            <person name="Banfield J.F."/>
        </authorList>
    </citation>
    <scope>NUCLEOTIDE SEQUENCE [LARGE SCALE GENOMIC DNA]</scope>
</reference>
<evidence type="ECO:0000259" key="1">
    <source>
        <dbReference type="Pfam" id="PF08241"/>
    </source>
</evidence>
<feature type="domain" description="Methyltransferase type 11" evidence="1">
    <location>
        <begin position="42"/>
        <end position="132"/>
    </location>
</feature>
<dbReference type="EMBL" id="MFHT01000027">
    <property type="protein sequence ID" value="OGF77230.1"/>
    <property type="molecule type" value="Genomic_DNA"/>
</dbReference>
<comment type="caution">
    <text evidence="2">The sequence shown here is derived from an EMBL/GenBank/DDBJ whole genome shotgun (WGS) entry which is preliminary data.</text>
</comment>